<keyword evidence="3" id="KW-0067">ATP-binding</keyword>
<dbReference type="RefSeq" id="WP_244773609.1">
    <property type="nucleotide sequence ID" value="NZ_CP094929.1"/>
</dbReference>
<dbReference type="GO" id="GO:0005524">
    <property type="term" value="F:ATP binding"/>
    <property type="evidence" value="ECO:0007669"/>
    <property type="project" value="UniProtKB-KW"/>
</dbReference>
<keyword evidence="4" id="KW-1185">Reference proteome</keyword>
<dbReference type="Pfam" id="PF13173">
    <property type="entry name" value="AAA_14"/>
    <property type="match status" value="1"/>
</dbReference>
<dbReference type="SUPFAM" id="SSF52540">
    <property type="entry name" value="P-loop containing nucleoside triphosphate hydrolases"/>
    <property type="match status" value="1"/>
</dbReference>
<proteinExistence type="predicted"/>
<sequence length="405" mass="46401">MIVRKSYMKQILDFLDKPVIKVITGMRRSGKSVLLELIKEEVLRRGVKESQIFSANFESLQFEDLKNYKALYGAIIAAAKAANGKLYLFIDEIQEVESWEKVINSVRIDCDCDMYITGSNARLLSGELATLLSGRYIEIPVYPLSFSEYLEFAGNNEDEKGLSHEQHFSNFLRYGGLPGIHEMKWEDAALLRYLTDIFNSVLLKDVIKRNKIRDIHLLERIVQYLLDNIGNTFSAKTISDFLKNQGRKLSSETVYNYINALQSAFLIHKVPRFDIKGKRLLETQEKYFVSDLGLRHATIGYRDNDIGALLENVVFLELLRRGYSVHIGKQGLSEVDFVAGKADERLYVQVCYILTEDNTDREFAPLEAIDDNYEKIVLSTDSLISFNRNGIKQRNIIDFLLEGNG</sequence>
<name>A0ABY4DC50_9SPIR</name>
<feature type="domain" description="AAA" evidence="1">
    <location>
        <begin position="20"/>
        <end position="150"/>
    </location>
</feature>
<protein>
    <submittedName>
        <fullName evidence="3">ATP-binding protein</fullName>
    </submittedName>
</protein>
<evidence type="ECO:0000313" key="4">
    <source>
        <dbReference type="Proteomes" id="UP000829708"/>
    </source>
</evidence>
<dbReference type="PANTHER" id="PTHR33295:SF20">
    <property type="entry name" value="ATPASE"/>
    <property type="match status" value="1"/>
</dbReference>
<feature type="domain" description="DUF4143" evidence="2">
    <location>
        <begin position="204"/>
        <end position="350"/>
    </location>
</feature>
<reference evidence="4" key="1">
    <citation type="journal article" date="2024" name="J Bioinform Genom">
        <title>Complete genome sequence of the type strain bacterium Sphaerochaeta associata GLS2t (VKM B-2742)t.</title>
        <authorList>
            <person name="Troshina O.Y."/>
            <person name="Tepeeva A.N."/>
            <person name="Arzamasceva V.O."/>
            <person name="Whitman W.B."/>
            <person name="Varghese N."/>
            <person name="Shapiro N."/>
            <person name="Woyke T."/>
            <person name="Kripides N.C."/>
            <person name="Vasilenko O.V."/>
        </authorList>
    </citation>
    <scope>NUCLEOTIDE SEQUENCE [LARGE SCALE GENOMIC DNA]</scope>
    <source>
        <strain evidence="4">GLS2T</strain>
    </source>
</reference>
<dbReference type="PANTHER" id="PTHR33295">
    <property type="entry name" value="ATPASE"/>
    <property type="match status" value="1"/>
</dbReference>
<gene>
    <name evidence="3" type="ORF">MUG09_03495</name>
</gene>
<evidence type="ECO:0000313" key="3">
    <source>
        <dbReference type="EMBL" id="UOM51841.1"/>
    </source>
</evidence>
<evidence type="ECO:0000259" key="2">
    <source>
        <dbReference type="Pfam" id="PF13635"/>
    </source>
</evidence>
<dbReference type="InterPro" id="IPR036388">
    <property type="entry name" value="WH-like_DNA-bd_sf"/>
</dbReference>
<organism evidence="3 4">
    <name type="scientific">Sphaerochaeta associata</name>
    <dbReference type="NCBI Taxonomy" id="1129264"/>
    <lineage>
        <taxon>Bacteria</taxon>
        <taxon>Pseudomonadati</taxon>
        <taxon>Spirochaetota</taxon>
        <taxon>Spirochaetia</taxon>
        <taxon>Spirochaetales</taxon>
        <taxon>Sphaerochaetaceae</taxon>
        <taxon>Sphaerochaeta</taxon>
    </lineage>
</organism>
<dbReference type="EMBL" id="CP094929">
    <property type="protein sequence ID" value="UOM51841.1"/>
    <property type="molecule type" value="Genomic_DNA"/>
</dbReference>
<evidence type="ECO:0000259" key="1">
    <source>
        <dbReference type="Pfam" id="PF13173"/>
    </source>
</evidence>
<accession>A0ABY4DC50</accession>
<dbReference type="InterPro" id="IPR041682">
    <property type="entry name" value="AAA_14"/>
</dbReference>
<dbReference type="Gene3D" id="1.10.10.10">
    <property type="entry name" value="Winged helix-like DNA-binding domain superfamily/Winged helix DNA-binding domain"/>
    <property type="match status" value="1"/>
</dbReference>
<dbReference type="Proteomes" id="UP000829708">
    <property type="component" value="Chromosome"/>
</dbReference>
<dbReference type="Pfam" id="PF13635">
    <property type="entry name" value="DUF4143"/>
    <property type="match status" value="1"/>
</dbReference>
<dbReference type="InterPro" id="IPR025420">
    <property type="entry name" value="DUF4143"/>
</dbReference>
<dbReference type="InterPro" id="IPR027417">
    <property type="entry name" value="P-loop_NTPase"/>
</dbReference>
<keyword evidence="3" id="KW-0547">Nucleotide-binding</keyword>